<protein>
    <submittedName>
        <fullName evidence="4">Adenylate and Guanylate cyclase catalytic domain protein</fullName>
    </submittedName>
</protein>
<organism evidence="4 5">
    <name type="scientific">Microbacterium terrae</name>
    <dbReference type="NCBI Taxonomy" id="69369"/>
    <lineage>
        <taxon>Bacteria</taxon>
        <taxon>Bacillati</taxon>
        <taxon>Actinomycetota</taxon>
        <taxon>Actinomycetes</taxon>
        <taxon>Micrococcales</taxon>
        <taxon>Microbacteriaceae</taxon>
        <taxon>Microbacterium</taxon>
    </lineage>
</organism>
<proteinExistence type="predicted"/>
<evidence type="ECO:0000313" key="5">
    <source>
        <dbReference type="Proteomes" id="UP000033956"/>
    </source>
</evidence>
<keyword evidence="2" id="KW-0067">ATP-binding</keyword>
<feature type="domain" description="Guanylate cyclase" evidence="3">
    <location>
        <begin position="324"/>
        <end position="365"/>
    </location>
</feature>
<dbReference type="GO" id="GO:0009190">
    <property type="term" value="P:cyclic nucleotide biosynthetic process"/>
    <property type="evidence" value="ECO:0007669"/>
    <property type="project" value="InterPro"/>
</dbReference>
<dbReference type="OrthoDB" id="5476461at2"/>
<dbReference type="Pfam" id="PF13191">
    <property type="entry name" value="AAA_16"/>
    <property type="match status" value="1"/>
</dbReference>
<dbReference type="InterPro" id="IPR027417">
    <property type="entry name" value="P-loop_NTPase"/>
</dbReference>
<dbReference type="SMART" id="SM00044">
    <property type="entry name" value="CYCc"/>
    <property type="match status" value="1"/>
</dbReference>
<dbReference type="InterPro" id="IPR011990">
    <property type="entry name" value="TPR-like_helical_dom_sf"/>
</dbReference>
<dbReference type="CDD" id="cd07302">
    <property type="entry name" value="CHD"/>
    <property type="match status" value="2"/>
</dbReference>
<dbReference type="SUPFAM" id="SSF55073">
    <property type="entry name" value="Nucleotide cyclase"/>
    <property type="match status" value="2"/>
</dbReference>
<dbReference type="GO" id="GO:0005524">
    <property type="term" value="F:ATP binding"/>
    <property type="evidence" value="ECO:0007669"/>
    <property type="project" value="UniProtKB-KW"/>
</dbReference>
<dbReference type="GO" id="GO:0035556">
    <property type="term" value="P:intracellular signal transduction"/>
    <property type="evidence" value="ECO:0007669"/>
    <property type="project" value="InterPro"/>
</dbReference>
<accession>A0A0M2H7M7</accession>
<evidence type="ECO:0000313" key="4">
    <source>
        <dbReference type="EMBL" id="KJL40115.1"/>
    </source>
</evidence>
<reference evidence="4 5" key="1">
    <citation type="submission" date="2015-02" db="EMBL/GenBank/DDBJ databases">
        <title>Draft genome sequences of ten Microbacterium spp. with emphasis on heavy metal contaminated environments.</title>
        <authorList>
            <person name="Corretto E."/>
        </authorList>
    </citation>
    <scope>NUCLEOTIDE SEQUENCE [LARGE SCALE GENOMIC DNA]</scope>
    <source>
        <strain evidence="4 5">DSM 12510</strain>
    </source>
</reference>
<dbReference type="InterPro" id="IPR001054">
    <property type="entry name" value="A/G_cyclase"/>
</dbReference>
<dbReference type="SUPFAM" id="SSF48452">
    <property type="entry name" value="TPR-like"/>
    <property type="match status" value="1"/>
</dbReference>
<dbReference type="AlphaFoldDB" id="A0A0M2H7M7"/>
<dbReference type="SUPFAM" id="SSF52540">
    <property type="entry name" value="P-loop containing nucleoside triphosphate hydrolases"/>
    <property type="match status" value="1"/>
</dbReference>
<dbReference type="EMBL" id="JYIZ01000047">
    <property type="protein sequence ID" value="KJL40115.1"/>
    <property type="molecule type" value="Genomic_DNA"/>
</dbReference>
<keyword evidence="1" id="KW-0547">Nucleotide-binding</keyword>
<gene>
    <name evidence="4" type="ORF">RS81_01705</name>
</gene>
<name>A0A0M2H7M7_9MICO</name>
<dbReference type="Pfam" id="PF13424">
    <property type="entry name" value="TPR_12"/>
    <property type="match status" value="1"/>
</dbReference>
<dbReference type="PANTHER" id="PTHR16305">
    <property type="entry name" value="TESTICULAR SOLUBLE ADENYLYL CYCLASE"/>
    <property type="match status" value="1"/>
</dbReference>
<dbReference type="InterPro" id="IPR029787">
    <property type="entry name" value="Nucleotide_cyclase"/>
</dbReference>
<dbReference type="InterPro" id="IPR041664">
    <property type="entry name" value="AAA_16"/>
</dbReference>
<dbReference type="GO" id="GO:0004016">
    <property type="term" value="F:adenylate cyclase activity"/>
    <property type="evidence" value="ECO:0007669"/>
    <property type="project" value="UniProtKB-ARBA"/>
</dbReference>
<evidence type="ECO:0000256" key="2">
    <source>
        <dbReference type="ARBA" id="ARBA00022840"/>
    </source>
</evidence>
<dbReference type="Pfam" id="PF00211">
    <property type="entry name" value="Guanylate_cyc"/>
    <property type="match status" value="2"/>
</dbReference>
<dbReference type="Gene3D" id="1.25.40.10">
    <property type="entry name" value="Tetratricopeptide repeat domain"/>
    <property type="match status" value="1"/>
</dbReference>
<dbReference type="Gene3D" id="3.30.70.1230">
    <property type="entry name" value="Nucleotide cyclase"/>
    <property type="match status" value="2"/>
</dbReference>
<dbReference type="Proteomes" id="UP000033956">
    <property type="component" value="Unassembled WGS sequence"/>
</dbReference>
<comment type="caution">
    <text evidence="4">The sequence shown here is derived from an EMBL/GenBank/DDBJ whole genome shotgun (WGS) entry which is preliminary data.</text>
</comment>
<dbReference type="PROSITE" id="PS50125">
    <property type="entry name" value="GUANYLATE_CYCLASE_2"/>
    <property type="match status" value="2"/>
</dbReference>
<dbReference type="STRING" id="92835.RS81_01705"/>
<evidence type="ECO:0000256" key="1">
    <source>
        <dbReference type="ARBA" id="ARBA00022741"/>
    </source>
</evidence>
<dbReference type="PATRIC" id="fig|92835.4.peg.1724"/>
<dbReference type="RefSeq" id="WP_045275644.1">
    <property type="nucleotide sequence ID" value="NZ_BAAAUP010000003.1"/>
</dbReference>
<evidence type="ECO:0000259" key="3">
    <source>
        <dbReference type="PROSITE" id="PS50125"/>
    </source>
</evidence>
<feature type="domain" description="Guanylate cyclase" evidence="3">
    <location>
        <begin position="31"/>
        <end position="163"/>
    </location>
</feature>
<sequence>MAARVLASDLVPRLLLEHGGLTGSHLRLDGTAVLIDISGFTTLSEQLAATGREGTEQLIATLSRIFTVLLPATDDGGDILKFAGDALFVLFRGEEHAKHAVHAAWNMNRVLATVGDVHLPAARARLRMSVGVHTGTFDLILSGTDSISVVLAGAAVDRVLELQNAAPAGRILVSDETAAALPPKQTAPDDAVPGAHRLLRGGSVQAHALMALHSLAGTGGERFLPRAFRQRPDLLGADPDHRWAAIGFAQVSGLSPHPDASDLARIDALTAVVESALADTGATLLDVDPAPGGYRYFVTAGSPTATEDPEGRLLTALQRIVTSDTGLSVRAGATSGRVFSGFVGAIGRQTFTVMGDATNLAARLTARAEPGTVLVSRASLERSAVVFDAHDETEITVKGKTATIPVAVVTQPGRRADGSIGDIPLIGRDADLARVIRLTDAAATGFGGALTIVGGAGVGKSRLLSELAEASRLPVVRLAGDRFAGGAHRGSQTLLRPLLGIAADADAGRAGVELAAAVERLRPALSMWVPLLAPLVGADVPMTDAVDALDDAFRQERAHAVLGRLMEDLLPQPTTVIIDDAQWLDEASSATFAHVFSGDIPHAVVIARREAEGGLELRGQTLALAGLDEEHAADLIETVAGRVLLPADLDPLLRRADGNPLYLTELAAAFASGSEMLGIEQLVGERIDTLSEQERAVVRRSAVLGWGVPLGLFVRWVGPAELAETDGVSSFLELLEDSVRFRSPLYRDVAYEQLNFQTRRELHRAVAAALEADPELAAGPVEPMLAMHYEAAGDMDHAWRSARAAAIAAEEGFAVDDAVAAYRVAVSAATRARPIPVELGDLWRGLARAAVAGGRAVEGMEALDHARALTKDPLVRGGIDRERAYALNILGRPDDAAQAVRTARRAATAAGDDGRGLLASLSLIEAGVRLRQARWRDAQLLAREAIGLLDENATTDDEIRVLADALRYDDIASAELDGDEALRHVQRTLELYARIGDELSTSKVLNMLGARAYYRGDWSEAADLYGQARDAAERGGDVVGAAIEAANAAEILIDQGRLDEARTLLRAARRVFEASDNPYLVAFVTGFDGRAHLRAGDADAAATAFATAAERFDALGEADEARDARGRHALALLLAGRDGEARDRLAVADDSGTVLRARSLLALRDGDPASADRFALAAVDAAGTEPYERALGLVALAAAHVDDGAKPRAEARTILERLGIADADTLLARGSTPAPESETTP</sequence>
<keyword evidence="5" id="KW-1185">Reference proteome</keyword>
<dbReference type="GO" id="GO:0005737">
    <property type="term" value="C:cytoplasm"/>
    <property type="evidence" value="ECO:0007669"/>
    <property type="project" value="TreeGrafter"/>
</dbReference>
<dbReference type="PANTHER" id="PTHR16305:SF28">
    <property type="entry name" value="GUANYLATE CYCLASE DOMAIN-CONTAINING PROTEIN"/>
    <property type="match status" value="1"/>
</dbReference>